<comment type="similarity">
    <text evidence="2">Belongs to the glutamate-gated ion channel (TC 1.A.10.1) family.</text>
</comment>
<keyword evidence="12" id="KW-0407">Ion channel</keyword>
<evidence type="ECO:0000259" key="18">
    <source>
        <dbReference type="SMART" id="SM00079"/>
    </source>
</evidence>
<dbReference type="OrthoDB" id="5984008at2759"/>
<dbReference type="EMBL" id="VCGU01000458">
    <property type="protein sequence ID" value="TRY63117.1"/>
    <property type="molecule type" value="Genomic_DNA"/>
</dbReference>
<dbReference type="GO" id="GO:0038023">
    <property type="term" value="F:signaling receptor activity"/>
    <property type="evidence" value="ECO:0007669"/>
    <property type="project" value="InterPro"/>
</dbReference>
<dbReference type="SUPFAM" id="SSF81324">
    <property type="entry name" value="Voltage-gated potassium channels"/>
    <property type="match status" value="1"/>
</dbReference>
<name>A0A553NCG5_TIGCA</name>
<feature type="chain" id="PRO_5021737286" description="Ionotropic glutamate receptor C-terminal domain-containing protein" evidence="17">
    <location>
        <begin position="18"/>
        <end position="849"/>
    </location>
</feature>
<keyword evidence="8 16" id="KW-0472">Membrane</keyword>
<comment type="caution">
    <text evidence="20">The sequence shown here is derived from an EMBL/GenBank/DDBJ whole genome shotgun (WGS) entry which is preliminary data.</text>
</comment>
<evidence type="ECO:0000256" key="3">
    <source>
        <dbReference type="ARBA" id="ARBA00022448"/>
    </source>
</evidence>
<keyword evidence="4" id="KW-1003">Cell membrane</keyword>
<keyword evidence="5 16" id="KW-0812">Transmembrane</keyword>
<keyword evidence="7" id="KW-0406">Ion transport</keyword>
<dbReference type="Proteomes" id="UP000318571">
    <property type="component" value="Chromosome 10"/>
</dbReference>
<dbReference type="Pfam" id="PF00060">
    <property type="entry name" value="Lig_chan"/>
    <property type="match status" value="1"/>
</dbReference>
<dbReference type="Gene3D" id="1.10.287.70">
    <property type="match status" value="1"/>
</dbReference>
<feature type="disulfide bond" evidence="15">
    <location>
        <begin position="720"/>
        <end position="777"/>
    </location>
</feature>
<feature type="domain" description="Ionotropic glutamate receptor C-terminal" evidence="18">
    <location>
        <begin position="380"/>
        <end position="771"/>
    </location>
</feature>
<evidence type="ECO:0000256" key="9">
    <source>
        <dbReference type="ARBA" id="ARBA00023170"/>
    </source>
</evidence>
<evidence type="ECO:0000256" key="15">
    <source>
        <dbReference type="PIRSR" id="PIRSR601508-3"/>
    </source>
</evidence>
<keyword evidence="3" id="KW-0813">Transport</keyword>
<dbReference type="FunFam" id="1.10.287.70:FF:000143">
    <property type="entry name" value="Probable glutamate receptor"/>
    <property type="match status" value="1"/>
</dbReference>
<feature type="transmembrane region" description="Helical" evidence="16">
    <location>
        <begin position="791"/>
        <end position="815"/>
    </location>
</feature>
<evidence type="ECO:0000256" key="4">
    <source>
        <dbReference type="ARBA" id="ARBA00022475"/>
    </source>
</evidence>
<dbReference type="SUPFAM" id="SSF53850">
    <property type="entry name" value="Periplasmic binding protein-like II"/>
    <property type="match status" value="1"/>
</dbReference>
<proteinExistence type="inferred from homology"/>
<sequence length="849" mass="95387">MLLNLVVLGLCSTLAQGQFKIRLISEKDQQEMVERFTSGIAAVQAATTDLTIDVESVPIDRENDMIQLNETCDLLQGEGDYSLIADLAWGGWMGLQDQAEAGGFPYLRLEAANHQFVQGADDYLKDRDAIDAALVFQSEIDLDQSLYYLIGNSYIRVIVINKDEPGAMERLAKMRPSPSYYIAHGTTSALATVYNEARARSLLKRDARWTFVFQDWKSDDFPLDDLEVQVTFFTMDNSDCCVVKNKPGDACTCEEDTNPANAFMEEAGKMVGETLKTLKETGTNLSGVLNCYQTNEDKAKATAFQTQLIDLVKASRLEYMEDKKMLNFPLKLDVSARNASTSYPMGVWDKTNGFVKASTYVHQEIPRFFRIGTVPTTPWAYIKMDENGRVIKDAAGRPSLGGYCVDMVEKLSKKMHFDYELILPTDGSNSYGQKDKSGNWNGVVGDLVNGEIDIAVAGMTMTSEREEVIDFVAPYFDQSGISIIIRKPVRARSLFKFMEVLRVEVWFAILAALIVTALMLWFLDRFSPYSAQNNKQAYPFPCRVFTLKESFWFALTSFTPQGGGEAPKSLSGRVLVAAYWLFVVLMLATFTANLAAFLTVERMQTTVQGLEELAQQSKINYTVVSDSAYFEYFKNMAGAEEDLYRVWKNLTLSSDADQAKYRVWDYPIKEQYTHIFKTIKASGLVSSPKDGFDKVLADEQGTFAFIHDAAEIRYEFYNNCNFTEVGEPFAEQPYAVAVQQGSHLQEEISKVILELQKDRYFETLSSKYWNSTLRSLCPTLDDSEGITLTSLGGVFIATLAGLGIAMVVLAFEVYFQRKQGKNEVMDISQDMNYKPKVGIIQVGSRQVHM</sequence>
<feature type="site" description="Crucial to convey clamshell closure to channel opening" evidence="14">
    <location>
        <position position="607"/>
    </location>
</feature>
<evidence type="ECO:0000313" key="20">
    <source>
        <dbReference type="EMBL" id="TRY63117.1"/>
    </source>
</evidence>
<feature type="domain" description="Ionotropic glutamate receptor L-glutamate and glycine-binding" evidence="19">
    <location>
        <begin position="378"/>
        <end position="449"/>
    </location>
</feature>
<feature type="binding site" evidence="13">
    <location>
        <position position="460"/>
    </location>
    <ligand>
        <name>L-glutamate</name>
        <dbReference type="ChEBI" id="CHEBI:29985"/>
    </ligand>
</feature>
<evidence type="ECO:0000256" key="5">
    <source>
        <dbReference type="ARBA" id="ARBA00022692"/>
    </source>
</evidence>
<dbReference type="InterPro" id="IPR015683">
    <property type="entry name" value="Ionotropic_Glu_rcpt"/>
</dbReference>
<dbReference type="Pfam" id="PF10613">
    <property type="entry name" value="Lig_chan-Glu_bd"/>
    <property type="match status" value="1"/>
</dbReference>
<dbReference type="GO" id="GO:0005886">
    <property type="term" value="C:plasma membrane"/>
    <property type="evidence" value="ECO:0007669"/>
    <property type="project" value="UniProtKB-SubCell"/>
</dbReference>
<evidence type="ECO:0000256" key="16">
    <source>
        <dbReference type="SAM" id="Phobius"/>
    </source>
</evidence>
<keyword evidence="6 16" id="KW-1133">Transmembrane helix</keyword>
<keyword evidence="17" id="KW-0732">Signal</keyword>
<dbReference type="PRINTS" id="PR00177">
    <property type="entry name" value="NMDARECEPTOR"/>
</dbReference>
<evidence type="ECO:0000259" key="19">
    <source>
        <dbReference type="SMART" id="SM00918"/>
    </source>
</evidence>
<evidence type="ECO:0000256" key="8">
    <source>
        <dbReference type="ARBA" id="ARBA00023136"/>
    </source>
</evidence>
<protein>
    <recommendedName>
        <fullName evidence="22">Ionotropic glutamate receptor C-terminal domain-containing protein</fullName>
    </recommendedName>
</protein>
<comment type="subcellular location">
    <subcellularLocation>
        <location evidence="1">Cell membrane</location>
        <topology evidence="1">Multi-pass membrane protein</topology>
    </subcellularLocation>
</comment>
<evidence type="ECO:0000256" key="7">
    <source>
        <dbReference type="ARBA" id="ARBA00023065"/>
    </source>
</evidence>
<evidence type="ECO:0000256" key="6">
    <source>
        <dbReference type="ARBA" id="ARBA00022989"/>
    </source>
</evidence>
<dbReference type="InterPro" id="IPR019594">
    <property type="entry name" value="Glu/Gly-bd"/>
</dbReference>
<keyword evidence="15" id="KW-1015">Disulfide bond</keyword>
<organism evidence="20 21">
    <name type="scientific">Tigriopus californicus</name>
    <name type="common">Marine copepod</name>
    <dbReference type="NCBI Taxonomy" id="6832"/>
    <lineage>
        <taxon>Eukaryota</taxon>
        <taxon>Metazoa</taxon>
        <taxon>Ecdysozoa</taxon>
        <taxon>Arthropoda</taxon>
        <taxon>Crustacea</taxon>
        <taxon>Multicrustacea</taxon>
        <taxon>Hexanauplia</taxon>
        <taxon>Copepoda</taxon>
        <taxon>Harpacticoida</taxon>
        <taxon>Harpacticidae</taxon>
        <taxon>Tigriopus</taxon>
    </lineage>
</organism>
<feature type="site" description="Interaction with the cone snail toxin Con-ikot-ikot" evidence="14">
    <location>
        <position position="634"/>
    </location>
</feature>
<dbReference type="OMA" id="PANAFME"/>
<dbReference type="Gene3D" id="3.40.190.10">
    <property type="entry name" value="Periplasmic binding protein-like II"/>
    <property type="match status" value="3"/>
</dbReference>
<evidence type="ECO:0000256" key="13">
    <source>
        <dbReference type="PIRSR" id="PIRSR601508-1"/>
    </source>
</evidence>
<feature type="signal peptide" evidence="17">
    <location>
        <begin position="1"/>
        <end position="17"/>
    </location>
</feature>
<feature type="binding site" evidence="13">
    <location>
        <position position="708"/>
    </location>
    <ligand>
        <name>L-glutamate</name>
        <dbReference type="ChEBI" id="CHEBI:29985"/>
    </ligand>
</feature>
<dbReference type="InterPro" id="IPR001508">
    <property type="entry name" value="Iono_Glu_rcpt_met"/>
</dbReference>
<feature type="transmembrane region" description="Helical" evidence="16">
    <location>
        <begin position="505"/>
        <end position="523"/>
    </location>
</feature>
<accession>A0A553NCG5</accession>
<evidence type="ECO:0000256" key="11">
    <source>
        <dbReference type="ARBA" id="ARBA00023286"/>
    </source>
</evidence>
<evidence type="ECO:0000256" key="2">
    <source>
        <dbReference type="ARBA" id="ARBA00008685"/>
    </source>
</evidence>
<evidence type="ECO:0000313" key="21">
    <source>
        <dbReference type="Proteomes" id="UP000318571"/>
    </source>
</evidence>
<keyword evidence="10" id="KW-0325">Glycoprotein</keyword>
<keyword evidence="9" id="KW-0675">Receptor</keyword>
<keyword evidence="21" id="KW-1185">Reference proteome</keyword>
<dbReference type="GO" id="GO:0015276">
    <property type="term" value="F:ligand-gated monoatomic ion channel activity"/>
    <property type="evidence" value="ECO:0007669"/>
    <property type="project" value="InterPro"/>
</dbReference>
<reference evidence="20 21" key="1">
    <citation type="journal article" date="2018" name="Nat. Ecol. Evol.">
        <title>Genomic signatures of mitonuclear coevolution across populations of Tigriopus californicus.</title>
        <authorList>
            <person name="Barreto F.S."/>
            <person name="Watson E.T."/>
            <person name="Lima T.G."/>
            <person name="Willett C.S."/>
            <person name="Edmands S."/>
            <person name="Li W."/>
            <person name="Burton R.S."/>
        </authorList>
    </citation>
    <scope>NUCLEOTIDE SEQUENCE [LARGE SCALE GENOMIC DNA]</scope>
    <source>
        <strain evidence="20 21">San Diego</strain>
    </source>
</reference>
<dbReference type="AlphaFoldDB" id="A0A553NCG5"/>
<keyword evidence="11" id="KW-1071">Ligand-gated ion channel</keyword>
<feature type="binding site" evidence="13">
    <location>
        <position position="465"/>
    </location>
    <ligand>
        <name>L-glutamate</name>
        <dbReference type="ChEBI" id="CHEBI:29985"/>
    </ligand>
</feature>
<evidence type="ECO:0000256" key="1">
    <source>
        <dbReference type="ARBA" id="ARBA00004651"/>
    </source>
</evidence>
<dbReference type="InterPro" id="IPR001320">
    <property type="entry name" value="Iontro_rcpt_C"/>
</dbReference>
<evidence type="ECO:0000256" key="17">
    <source>
        <dbReference type="SAM" id="SignalP"/>
    </source>
</evidence>
<dbReference type="CDD" id="cd13717">
    <property type="entry name" value="PBP2_iGluR_putative"/>
    <property type="match status" value="1"/>
</dbReference>
<dbReference type="SMART" id="SM00079">
    <property type="entry name" value="PBPe"/>
    <property type="match status" value="1"/>
</dbReference>
<dbReference type="SMART" id="SM00918">
    <property type="entry name" value="Lig_chan-Glu_bd"/>
    <property type="match status" value="1"/>
</dbReference>
<evidence type="ECO:0000256" key="14">
    <source>
        <dbReference type="PIRSR" id="PIRSR601508-2"/>
    </source>
</evidence>
<gene>
    <name evidence="20" type="ORF">TCAL_08234</name>
</gene>
<dbReference type="FunFam" id="3.40.190.10:FF:000024">
    <property type="entry name" value="Glutamate receptor, ionotropic, delta 1"/>
    <property type="match status" value="1"/>
</dbReference>
<feature type="transmembrane region" description="Helical" evidence="16">
    <location>
        <begin position="577"/>
        <end position="598"/>
    </location>
</feature>
<dbReference type="FunFam" id="3.40.190.10:FF:000160">
    <property type="entry name" value="GLutamate Receptor family (AMPA)"/>
    <property type="match status" value="1"/>
</dbReference>
<evidence type="ECO:0008006" key="22">
    <source>
        <dbReference type="Google" id="ProtNLM"/>
    </source>
</evidence>
<evidence type="ECO:0000256" key="10">
    <source>
        <dbReference type="ARBA" id="ARBA00023180"/>
    </source>
</evidence>
<evidence type="ECO:0000256" key="12">
    <source>
        <dbReference type="ARBA" id="ARBA00023303"/>
    </source>
</evidence>
<dbReference type="PANTHER" id="PTHR18966">
    <property type="entry name" value="IONOTROPIC GLUTAMATE RECEPTOR"/>
    <property type="match status" value="1"/>
</dbReference>